<reference evidence="1 2" key="1">
    <citation type="journal article" date="2023" name="Science">
        <title>Complex scaffold remodeling in plant triterpene biosynthesis.</title>
        <authorList>
            <person name="De La Pena R."/>
            <person name="Hodgson H."/>
            <person name="Liu J.C."/>
            <person name="Stephenson M.J."/>
            <person name="Martin A.C."/>
            <person name="Owen C."/>
            <person name="Harkess A."/>
            <person name="Leebens-Mack J."/>
            <person name="Jimenez L.E."/>
            <person name="Osbourn A."/>
            <person name="Sattely E.S."/>
        </authorList>
    </citation>
    <scope>NUCLEOTIDE SEQUENCE [LARGE SCALE GENOMIC DNA]</scope>
    <source>
        <strain evidence="2">cv. JPN11</strain>
        <tissue evidence="1">Leaf</tissue>
    </source>
</reference>
<evidence type="ECO:0000313" key="1">
    <source>
        <dbReference type="EMBL" id="KAJ4721293.1"/>
    </source>
</evidence>
<organism evidence="1 2">
    <name type="scientific">Melia azedarach</name>
    <name type="common">Chinaberry tree</name>
    <dbReference type="NCBI Taxonomy" id="155640"/>
    <lineage>
        <taxon>Eukaryota</taxon>
        <taxon>Viridiplantae</taxon>
        <taxon>Streptophyta</taxon>
        <taxon>Embryophyta</taxon>
        <taxon>Tracheophyta</taxon>
        <taxon>Spermatophyta</taxon>
        <taxon>Magnoliopsida</taxon>
        <taxon>eudicotyledons</taxon>
        <taxon>Gunneridae</taxon>
        <taxon>Pentapetalae</taxon>
        <taxon>rosids</taxon>
        <taxon>malvids</taxon>
        <taxon>Sapindales</taxon>
        <taxon>Meliaceae</taxon>
        <taxon>Melia</taxon>
    </lineage>
</organism>
<keyword evidence="2" id="KW-1185">Reference proteome</keyword>
<gene>
    <name evidence="1" type="ORF">OWV82_008999</name>
</gene>
<name>A0ACC1YCT5_MELAZ</name>
<dbReference type="Proteomes" id="UP001164539">
    <property type="component" value="Chromosome 4"/>
</dbReference>
<comment type="caution">
    <text evidence="1">The sequence shown here is derived from an EMBL/GenBank/DDBJ whole genome shotgun (WGS) entry which is preliminary data.</text>
</comment>
<protein>
    <submittedName>
        <fullName evidence="1">Double-stranded RNA-binding protein</fullName>
    </submittedName>
</protein>
<dbReference type="EMBL" id="CM051397">
    <property type="protein sequence ID" value="KAJ4721293.1"/>
    <property type="molecule type" value="Genomic_DNA"/>
</dbReference>
<evidence type="ECO:0000313" key="2">
    <source>
        <dbReference type="Proteomes" id="UP001164539"/>
    </source>
</evidence>
<proteinExistence type="predicted"/>
<sequence>MFKSKLQELCHQKLWDLPVYSSTQYGLDHNPRFEATVTVNYLSFTSENQFRSSKEAQNDAARVALENFSPPSSGPPLPDLAVSSSADSSIGSTVRLDEQETYQTTQVNATISTVDHVHRSRDMQHLYKSQLQCYAQKRNLPFPIYSSEQEGPPHARCFKCKVTVDGQTYESPEFFSTLKEAEHEAAKIAVMALSPERLHQEDSGVYKNLLQEFAQKEGYALPVYNTQRSGESHHPTFVSHVEVEGDLFFGQEAKTKKQAEMSAAKVAYMRLQERWSNPSPSLTPANQAQSDYLSSSLQSNVAADQHHNVQTGGRMVFSPSVIPKEQSEENRELTALNAEVSSHDFLHQFPQPEIITRRSDSSSSDLSAPWIAENSPSPSSSPSVGSFSSIADCSIGRSVGQDTFTGDIVRVCPHVPNMEFPEGTTLLHEDNNWVAFKLGS</sequence>
<accession>A0ACC1YCT5</accession>